<dbReference type="OrthoDB" id="9780944at2"/>
<keyword evidence="2" id="KW-1185">Reference proteome</keyword>
<evidence type="ECO:0000313" key="2">
    <source>
        <dbReference type="Proteomes" id="UP000198636"/>
    </source>
</evidence>
<dbReference type="EMBL" id="FMUS01000027">
    <property type="protein sequence ID" value="SCY99528.1"/>
    <property type="molecule type" value="Genomic_DNA"/>
</dbReference>
<dbReference type="Proteomes" id="UP000198636">
    <property type="component" value="Unassembled WGS sequence"/>
</dbReference>
<reference evidence="1 2" key="1">
    <citation type="submission" date="2016-10" db="EMBL/GenBank/DDBJ databases">
        <authorList>
            <person name="de Groot N.N."/>
        </authorList>
    </citation>
    <scope>NUCLEOTIDE SEQUENCE [LARGE SCALE GENOMIC DNA]</scope>
    <source>
        <strain evidence="1 2">DSM 18978</strain>
    </source>
</reference>
<dbReference type="RefSeq" id="WP_091546001.1">
    <property type="nucleotide sequence ID" value="NZ_FMUS01000027.1"/>
</dbReference>
<evidence type="ECO:0008006" key="3">
    <source>
        <dbReference type="Google" id="ProtNLM"/>
    </source>
</evidence>
<protein>
    <recommendedName>
        <fullName evidence="3">Quinate 5-dehydrogenase</fullName>
    </recommendedName>
</protein>
<gene>
    <name evidence="1" type="ORF">SAMN03080606_03457</name>
</gene>
<proteinExistence type="predicted"/>
<sequence>MRRIVGVSIGSSKRNHYTEIELLGEKFVIERLGTDGSLSKAVSLIEKLDGKVDAFGMGGIDLYLWAGKNRYIIKDACKLKNAAKKTPIVDGSGLKDTLERKVIQYLSINGIVSFNNSKILIPSAMDRFGMAETIVENGGEIIVGDLIFSLGINIPLYSLSALQKIAHVIAPIACQLPFNLLYPTGEKQNHSKVNKISQYYDKVDIIAGDFHYIKRYMPQRLNGKTIITNTVTEEDAVELKSKGAELLVTTTPKLEGRSFGTNVMEALLLVLLKTMGRSYSIDNYKEILEEINLQPRIEALNSEHRTI</sequence>
<dbReference type="STRING" id="1120976.SAMN03080606_03457"/>
<accession>A0A1G5KHL5</accession>
<dbReference type="AlphaFoldDB" id="A0A1G5KHL5"/>
<evidence type="ECO:0000313" key="1">
    <source>
        <dbReference type="EMBL" id="SCY99528.1"/>
    </source>
</evidence>
<name>A0A1G5KHL5_9FIRM</name>
<organism evidence="1 2">
    <name type="scientific">Alkaliphilus peptidifermentans DSM 18978</name>
    <dbReference type="NCBI Taxonomy" id="1120976"/>
    <lineage>
        <taxon>Bacteria</taxon>
        <taxon>Bacillati</taxon>
        <taxon>Bacillota</taxon>
        <taxon>Clostridia</taxon>
        <taxon>Peptostreptococcales</taxon>
        <taxon>Natronincolaceae</taxon>
        <taxon>Alkaliphilus</taxon>
    </lineage>
</organism>